<dbReference type="Proteomes" id="UP001056336">
    <property type="component" value="Chromosome"/>
</dbReference>
<evidence type="ECO:0000256" key="6">
    <source>
        <dbReference type="SAM" id="Phobius"/>
    </source>
</evidence>
<evidence type="ECO:0000256" key="3">
    <source>
        <dbReference type="ARBA" id="ARBA00022692"/>
    </source>
</evidence>
<protein>
    <submittedName>
        <fullName evidence="8">DMT family transporter</fullName>
    </submittedName>
</protein>
<evidence type="ECO:0000259" key="7">
    <source>
        <dbReference type="Pfam" id="PF00892"/>
    </source>
</evidence>
<dbReference type="SUPFAM" id="SSF103481">
    <property type="entry name" value="Multidrug resistance efflux transporter EmrE"/>
    <property type="match status" value="2"/>
</dbReference>
<keyword evidence="3 6" id="KW-0812">Transmembrane</keyword>
<dbReference type="PANTHER" id="PTHR32322:SF2">
    <property type="entry name" value="EAMA DOMAIN-CONTAINING PROTEIN"/>
    <property type="match status" value="1"/>
</dbReference>
<keyword evidence="4 6" id="KW-1133">Transmembrane helix</keyword>
<accession>A0ABY4QXV9</accession>
<keyword evidence="5 6" id="KW-0472">Membrane</keyword>
<feature type="transmembrane region" description="Helical" evidence="6">
    <location>
        <begin position="259"/>
        <end position="279"/>
    </location>
</feature>
<feature type="transmembrane region" description="Helical" evidence="6">
    <location>
        <begin position="285"/>
        <end position="301"/>
    </location>
</feature>
<reference evidence="8" key="1">
    <citation type="journal article" date="2018" name="Int. J. Syst. Evol. Microbiol.">
        <title>Jatrophihabitans telluris sp. nov., isolated from sediment soil of lava forest wetlands and the emended description of the genus Jatrophihabitans.</title>
        <authorList>
            <person name="Lee K.C."/>
            <person name="Suh M.K."/>
            <person name="Eom M.K."/>
            <person name="Kim K.K."/>
            <person name="Kim J.S."/>
            <person name="Kim D.S."/>
            <person name="Ko S.H."/>
            <person name="Shin Y.K."/>
            <person name="Lee J.S."/>
        </authorList>
    </citation>
    <scope>NUCLEOTIDE SEQUENCE</scope>
    <source>
        <strain evidence="8">N237</strain>
    </source>
</reference>
<evidence type="ECO:0000256" key="4">
    <source>
        <dbReference type="ARBA" id="ARBA00022989"/>
    </source>
</evidence>
<organism evidence="8 9">
    <name type="scientific">Jatrophihabitans telluris</name>
    <dbReference type="NCBI Taxonomy" id="2038343"/>
    <lineage>
        <taxon>Bacteria</taxon>
        <taxon>Bacillati</taxon>
        <taxon>Actinomycetota</taxon>
        <taxon>Actinomycetes</taxon>
        <taxon>Jatrophihabitantales</taxon>
        <taxon>Jatrophihabitantaceae</taxon>
        <taxon>Jatrophihabitans</taxon>
    </lineage>
</organism>
<dbReference type="PANTHER" id="PTHR32322">
    <property type="entry name" value="INNER MEMBRANE TRANSPORTER"/>
    <property type="match status" value="1"/>
</dbReference>
<keyword evidence="9" id="KW-1185">Reference proteome</keyword>
<sequence length="316" mass="31650">MSSVQTPAARVGPPAAVPSGRPAGVLLCLVSGVSFGLAAVLAKESFRSGFTVSSLLVGRFGIAAVVFWVIVAVRRPARPSRLSLVKAVGLGGAGYALQSAFYFGALTKLNAAMVAQLLYVYPALVLVIALIRRIESPDGRKLAALLCSAAGLVLLLQGGAGGGSSPALGVAMALGAAGTYALYITVAATLPAELDVYLLSAIVCTAATVSVTCYGVVAGSIHAPAAAAGWGWLVALALVPSVVAIGTFLAGLRLVGGPVAAILSCVEPVVTALSAAVVFGEGLRPLQVLGAGAVLASVVVLQTRRRRRATEDVVPV</sequence>
<comment type="subcellular location">
    <subcellularLocation>
        <location evidence="1">Membrane</location>
        <topology evidence="1">Multi-pass membrane protein</topology>
    </subcellularLocation>
</comment>
<feature type="transmembrane region" description="Helical" evidence="6">
    <location>
        <begin position="166"/>
        <end position="184"/>
    </location>
</feature>
<comment type="similarity">
    <text evidence="2">Belongs to the EamA transporter family.</text>
</comment>
<dbReference type="InterPro" id="IPR037185">
    <property type="entry name" value="EmrE-like"/>
</dbReference>
<feature type="transmembrane region" description="Helical" evidence="6">
    <location>
        <begin position="229"/>
        <end position="252"/>
    </location>
</feature>
<dbReference type="InterPro" id="IPR000620">
    <property type="entry name" value="EamA_dom"/>
</dbReference>
<feature type="domain" description="EamA" evidence="7">
    <location>
        <begin position="23"/>
        <end position="156"/>
    </location>
</feature>
<feature type="domain" description="EamA" evidence="7">
    <location>
        <begin position="168"/>
        <end position="301"/>
    </location>
</feature>
<feature type="transmembrane region" description="Helical" evidence="6">
    <location>
        <begin position="142"/>
        <end position="160"/>
    </location>
</feature>
<feature type="transmembrane region" description="Helical" evidence="6">
    <location>
        <begin position="23"/>
        <end position="42"/>
    </location>
</feature>
<feature type="transmembrane region" description="Helical" evidence="6">
    <location>
        <begin position="196"/>
        <end position="217"/>
    </location>
</feature>
<evidence type="ECO:0000256" key="1">
    <source>
        <dbReference type="ARBA" id="ARBA00004141"/>
    </source>
</evidence>
<feature type="transmembrane region" description="Helical" evidence="6">
    <location>
        <begin position="111"/>
        <end position="130"/>
    </location>
</feature>
<dbReference type="RefSeq" id="WP_249771497.1">
    <property type="nucleotide sequence ID" value="NZ_CP097332.1"/>
</dbReference>
<evidence type="ECO:0000256" key="5">
    <source>
        <dbReference type="ARBA" id="ARBA00023136"/>
    </source>
</evidence>
<dbReference type="InterPro" id="IPR050638">
    <property type="entry name" value="AA-Vitamin_Transporters"/>
</dbReference>
<evidence type="ECO:0000256" key="2">
    <source>
        <dbReference type="ARBA" id="ARBA00007362"/>
    </source>
</evidence>
<gene>
    <name evidence="8" type="ORF">M6D93_18285</name>
</gene>
<feature type="transmembrane region" description="Helical" evidence="6">
    <location>
        <begin position="48"/>
        <end position="72"/>
    </location>
</feature>
<evidence type="ECO:0000313" key="9">
    <source>
        <dbReference type="Proteomes" id="UP001056336"/>
    </source>
</evidence>
<dbReference type="Pfam" id="PF00892">
    <property type="entry name" value="EamA"/>
    <property type="match status" value="2"/>
</dbReference>
<dbReference type="EMBL" id="CP097332">
    <property type="protein sequence ID" value="UQX88214.1"/>
    <property type="molecule type" value="Genomic_DNA"/>
</dbReference>
<name>A0ABY4QXV9_9ACTN</name>
<proteinExistence type="inferred from homology"/>
<reference evidence="8" key="2">
    <citation type="submission" date="2022-05" db="EMBL/GenBank/DDBJ databases">
        <authorList>
            <person name="Kim J.-S."/>
            <person name="Lee K."/>
            <person name="Suh M."/>
            <person name="Eom M."/>
            <person name="Kim J.-S."/>
            <person name="Kim D.-S."/>
            <person name="Ko S.-H."/>
            <person name="Shin Y."/>
            <person name="Lee J.-S."/>
        </authorList>
    </citation>
    <scope>NUCLEOTIDE SEQUENCE</scope>
    <source>
        <strain evidence="8">N237</strain>
    </source>
</reference>
<evidence type="ECO:0000313" key="8">
    <source>
        <dbReference type="EMBL" id="UQX88214.1"/>
    </source>
</evidence>